<sequence>MPCRSSTPSDGPADPPATRPTVQRGTDMPLLVVGISVLILLFLMTKLRVNGFAALLLVAVGVGLVQGIPVAEIPDILSDGIGGQIGDTMLTIGLGAMVGRVMGDSGAAQRIAGKLLDAFGPRWVQVAMVVTAMLIGVTMFYEVAFVIIVPVAFTIVRVTGANLLWVGLPMSIALSTMHSFLPPHPGPTAVAATFHASVGLTLFYGLFIAVPIGALIALVWPRLPFVRAMNPSIPKGLVSERVFADEEMPGMAWSLSVALFPVVLIAGAAVTDMAVSGSNPFLHFVAFIGSAPIALLLTLLLAIWAFGPRIGRSLADVSASCTSAAQAMAMILLVIGAGGAFKQVLVDGGISDYIKDLTHGWPVSPIILAWLIAVILRVALGSATVAVVTASGVVLPLLAGSGVHPELMVLAVSCGSIAFSHVNDPGFWMFKEYFNLSVIDAIKARTTYTTVLAILGLGGVLVVEWALNVLNL</sequence>
<protein>
    <submittedName>
        <fullName evidence="1">Gluconate:H+ symporter</fullName>
    </submittedName>
</protein>
<proteinExistence type="predicted"/>
<name>A0ACD4ZDQ3_9ACTN</name>
<dbReference type="Proteomes" id="UP001348369">
    <property type="component" value="Chromosome"/>
</dbReference>
<evidence type="ECO:0000313" key="2">
    <source>
        <dbReference type="Proteomes" id="UP001348369"/>
    </source>
</evidence>
<gene>
    <name evidence="1" type="ORF">OG835_05920</name>
</gene>
<accession>A0ACD4ZDQ3</accession>
<keyword evidence="2" id="KW-1185">Reference proteome</keyword>
<organism evidence="1 2">
    <name type="scientific">Streptomyces scopuliridis</name>
    <dbReference type="NCBI Taxonomy" id="452529"/>
    <lineage>
        <taxon>Bacteria</taxon>
        <taxon>Bacillati</taxon>
        <taxon>Actinomycetota</taxon>
        <taxon>Actinomycetes</taxon>
        <taxon>Kitasatosporales</taxon>
        <taxon>Streptomycetaceae</taxon>
        <taxon>Streptomyces</taxon>
    </lineage>
</organism>
<reference evidence="1" key="1">
    <citation type="submission" date="2022-10" db="EMBL/GenBank/DDBJ databases">
        <title>The complete genomes of actinobacterial strains from the NBC collection.</title>
        <authorList>
            <person name="Joergensen T.S."/>
            <person name="Alvarez Arevalo M."/>
            <person name="Sterndorff E.B."/>
            <person name="Faurdal D."/>
            <person name="Vuksanovic O."/>
            <person name="Mourched A.-S."/>
            <person name="Charusanti P."/>
            <person name="Shaw S."/>
            <person name="Blin K."/>
            <person name="Weber T."/>
        </authorList>
    </citation>
    <scope>NUCLEOTIDE SEQUENCE</scope>
    <source>
        <strain evidence="1">NBC 01771</strain>
    </source>
</reference>
<dbReference type="EMBL" id="CP109109">
    <property type="protein sequence ID" value="WSB96579.1"/>
    <property type="molecule type" value="Genomic_DNA"/>
</dbReference>
<evidence type="ECO:0000313" key="1">
    <source>
        <dbReference type="EMBL" id="WSB96579.1"/>
    </source>
</evidence>